<reference evidence="1" key="1">
    <citation type="journal article" date="2020" name="Phytopathology">
        <title>Genome sequence of the chestnut blight fungus Cryphonectria parasitica EP155: A fundamental resource for an archetypical invasive plant pathogen.</title>
        <authorList>
            <person name="Crouch J.A."/>
            <person name="Dawe A."/>
            <person name="Aerts A."/>
            <person name="Barry K."/>
            <person name="Churchill A.C.L."/>
            <person name="Grimwood J."/>
            <person name="Hillman B."/>
            <person name="Milgroom M.G."/>
            <person name="Pangilinan J."/>
            <person name="Smith M."/>
            <person name="Salamov A."/>
            <person name="Schmutz J."/>
            <person name="Yadav J."/>
            <person name="Grigoriev I.V."/>
            <person name="Nuss D."/>
        </authorList>
    </citation>
    <scope>NUCLEOTIDE SEQUENCE</scope>
    <source>
        <strain evidence="1">EP155</strain>
    </source>
</reference>
<organism evidence="1 2">
    <name type="scientific">Cryphonectria parasitica (strain ATCC 38755 / EP155)</name>
    <dbReference type="NCBI Taxonomy" id="660469"/>
    <lineage>
        <taxon>Eukaryota</taxon>
        <taxon>Fungi</taxon>
        <taxon>Dikarya</taxon>
        <taxon>Ascomycota</taxon>
        <taxon>Pezizomycotina</taxon>
        <taxon>Sordariomycetes</taxon>
        <taxon>Sordariomycetidae</taxon>
        <taxon>Diaporthales</taxon>
        <taxon>Cryphonectriaceae</taxon>
        <taxon>Cryphonectria-Endothia species complex</taxon>
        <taxon>Cryphonectria</taxon>
    </lineage>
</organism>
<dbReference type="GeneID" id="63840840"/>
<protein>
    <submittedName>
        <fullName evidence="1">Uncharacterized protein</fullName>
    </submittedName>
</protein>
<evidence type="ECO:0000313" key="1">
    <source>
        <dbReference type="EMBL" id="KAF3762702.1"/>
    </source>
</evidence>
<sequence>MCRTNPEVVVGGRQYSRRENQCGVAPNRNRNRLRREKSNLKRVAFRKSAIVHPPHLIYCPLTRVRAVCGRGICDVLSRSEGEKV</sequence>
<dbReference type="RefSeq" id="XP_040773681.1">
    <property type="nucleotide sequence ID" value="XM_040923711.1"/>
</dbReference>
<comment type="caution">
    <text evidence="1">The sequence shown here is derived from an EMBL/GenBank/DDBJ whole genome shotgun (WGS) entry which is preliminary data.</text>
</comment>
<name>A0A9P4XXP9_CRYP1</name>
<keyword evidence="2" id="KW-1185">Reference proteome</keyword>
<dbReference type="Proteomes" id="UP000803844">
    <property type="component" value="Unassembled WGS sequence"/>
</dbReference>
<dbReference type="AlphaFoldDB" id="A0A9P4XXP9"/>
<proteinExistence type="predicted"/>
<gene>
    <name evidence="1" type="ORF">M406DRAFT_357558</name>
</gene>
<accession>A0A9P4XXP9</accession>
<dbReference type="EMBL" id="MU032350">
    <property type="protein sequence ID" value="KAF3762702.1"/>
    <property type="molecule type" value="Genomic_DNA"/>
</dbReference>
<evidence type="ECO:0000313" key="2">
    <source>
        <dbReference type="Proteomes" id="UP000803844"/>
    </source>
</evidence>